<dbReference type="CDD" id="cd08267">
    <property type="entry name" value="MDR1"/>
    <property type="match status" value="1"/>
</dbReference>
<dbReference type="GO" id="GO:0005739">
    <property type="term" value="C:mitochondrion"/>
    <property type="evidence" value="ECO:0007669"/>
    <property type="project" value="TreeGrafter"/>
</dbReference>
<gene>
    <name evidence="2" type="ORF">EGYM00163_LOCUS30155</name>
</gene>
<dbReference type="GO" id="GO:0016491">
    <property type="term" value="F:oxidoreductase activity"/>
    <property type="evidence" value="ECO:0007669"/>
    <property type="project" value="InterPro"/>
</dbReference>
<dbReference type="PANTHER" id="PTHR11695">
    <property type="entry name" value="ALCOHOL DEHYDROGENASE RELATED"/>
    <property type="match status" value="1"/>
</dbReference>
<name>A0A7S4FY25_9EUGL</name>
<dbReference type="InterPro" id="IPR013154">
    <property type="entry name" value="ADH-like_N"/>
</dbReference>
<reference evidence="2" key="1">
    <citation type="submission" date="2021-01" db="EMBL/GenBank/DDBJ databases">
        <authorList>
            <person name="Corre E."/>
            <person name="Pelletier E."/>
            <person name="Niang G."/>
            <person name="Scheremetjew M."/>
            <person name="Finn R."/>
            <person name="Kale V."/>
            <person name="Holt S."/>
            <person name="Cochrane G."/>
            <person name="Meng A."/>
            <person name="Brown T."/>
            <person name="Cohen L."/>
        </authorList>
    </citation>
    <scope>NUCLEOTIDE SEQUENCE</scope>
    <source>
        <strain evidence="2">CCMP1594</strain>
    </source>
</reference>
<dbReference type="AlphaFoldDB" id="A0A7S4FY25"/>
<dbReference type="SMART" id="SM00829">
    <property type="entry name" value="PKS_ER"/>
    <property type="match status" value="1"/>
</dbReference>
<dbReference type="SUPFAM" id="SSF50129">
    <property type="entry name" value="GroES-like"/>
    <property type="match status" value="1"/>
</dbReference>
<dbReference type="Gene3D" id="3.90.180.10">
    <property type="entry name" value="Medium-chain alcohol dehydrogenases, catalytic domain"/>
    <property type="match status" value="1"/>
</dbReference>
<evidence type="ECO:0000313" key="2">
    <source>
        <dbReference type="EMBL" id="CAE0818987.1"/>
    </source>
</evidence>
<proteinExistence type="predicted"/>
<dbReference type="SUPFAM" id="SSF51735">
    <property type="entry name" value="NAD(P)-binding Rossmann-fold domains"/>
    <property type="match status" value="1"/>
</dbReference>
<dbReference type="Pfam" id="PF13602">
    <property type="entry name" value="ADH_zinc_N_2"/>
    <property type="match status" value="1"/>
</dbReference>
<protein>
    <recommendedName>
        <fullName evidence="1">Enoyl reductase (ER) domain-containing protein</fullName>
    </recommendedName>
</protein>
<organism evidence="2">
    <name type="scientific">Eutreptiella gymnastica</name>
    <dbReference type="NCBI Taxonomy" id="73025"/>
    <lineage>
        <taxon>Eukaryota</taxon>
        <taxon>Discoba</taxon>
        <taxon>Euglenozoa</taxon>
        <taxon>Euglenida</taxon>
        <taxon>Spirocuta</taxon>
        <taxon>Euglenophyceae</taxon>
        <taxon>Eutreptiales</taxon>
        <taxon>Eutreptiaceae</taxon>
        <taxon>Eutreptiella</taxon>
    </lineage>
</organism>
<dbReference type="InterPro" id="IPR050700">
    <property type="entry name" value="YIM1/Zinc_Alcohol_DH_Fams"/>
</dbReference>
<dbReference type="Gene3D" id="3.40.50.720">
    <property type="entry name" value="NAD(P)-binding Rossmann-like Domain"/>
    <property type="match status" value="1"/>
</dbReference>
<evidence type="ECO:0000259" key="1">
    <source>
        <dbReference type="SMART" id="SM00829"/>
    </source>
</evidence>
<sequence>MKALVYEYNAGAATDGMRFADDSTAPSAAALKTGEVLIEVKAAAINPVDYKLRALLPRFALNGRAVAQDFSGVVIESKSSKYQKGAAVYGNASGSIAERLVAADKHIAYKPPSISFNEAASLPTVALTGYQAFKKGGLKEGGSALVVGASGGCGIVGVQIARAMAGCQGMVAGICSTANVPFVQQLDAQATVLDYKYPETFLEPKDGALTRASPCGWDVIYDTVTSPDNGDNLKGQRYDVLLEPFRADKGKVVAINGSAWRWTCLFLHKMTMGVFASDKYALHLMQRSSDDLTQIAHWVRDGEVRPILDSVHTFSAEGCAAAYTRLKSRRAKGKVVINISNGDSY</sequence>
<accession>A0A7S4FY25</accession>
<dbReference type="InterPro" id="IPR011032">
    <property type="entry name" value="GroES-like_sf"/>
</dbReference>
<dbReference type="InterPro" id="IPR020843">
    <property type="entry name" value="ER"/>
</dbReference>
<dbReference type="PANTHER" id="PTHR11695:SF294">
    <property type="entry name" value="RETICULON-4-INTERACTING PROTEIN 1, MITOCHONDRIAL"/>
    <property type="match status" value="1"/>
</dbReference>
<dbReference type="InterPro" id="IPR036291">
    <property type="entry name" value="NAD(P)-bd_dom_sf"/>
</dbReference>
<feature type="domain" description="Enoyl reductase (ER)" evidence="1">
    <location>
        <begin position="12"/>
        <end position="337"/>
    </location>
</feature>
<dbReference type="EMBL" id="HBJA01086468">
    <property type="protein sequence ID" value="CAE0818987.1"/>
    <property type="molecule type" value="Transcribed_RNA"/>
</dbReference>
<dbReference type="Pfam" id="PF08240">
    <property type="entry name" value="ADH_N"/>
    <property type="match status" value="1"/>
</dbReference>